<evidence type="ECO:0000256" key="2">
    <source>
        <dbReference type="ARBA" id="ARBA00023015"/>
    </source>
</evidence>
<sequence length="235" mass="25284">MTTPPDTAPHETAPAAVRVALVDDQQLVRAGFRMVIDSQPDLEVTLEAGDGAQALRLLADHRVDVVLMDVRMPHLDGLSATAQLTARPDAPRIIVLTTFDLDEYVLEAIRSGASGFLLKDAPPEEMLAAIRTVHRGDAVIAPSSTRRLLEHLVTALPADQAAPQRDALADLTDREREVLVLMARGRSNTEIATDLFVAEATVKTHVGRILAKLGARDRVQAVVTAYEAGLVRPGS</sequence>
<evidence type="ECO:0000256" key="4">
    <source>
        <dbReference type="ARBA" id="ARBA00023163"/>
    </source>
</evidence>
<name>A0ABN2ISN6_9MICO</name>
<dbReference type="Pfam" id="PF00072">
    <property type="entry name" value="Response_reg"/>
    <property type="match status" value="1"/>
</dbReference>
<dbReference type="CDD" id="cd17535">
    <property type="entry name" value="REC_NarL-like"/>
    <property type="match status" value="1"/>
</dbReference>
<keyword evidence="1 5" id="KW-0597">Phosphoprotein</keyword>
<dbReference type="SMART" id="SM00421">
    <property type="entry name" value="HTH_LUXR"/>
    <property type="match status" value="1"/>
</dbReference>
<organism evidence="8 9">
    <name type="scientific">Isoptericola hypogeus</name>
    <dbReference type="NCBI Taxonomy" id="300179"/>
    <lineage>
        <taxon>Bacteria</taxon>
        <taxon>Bacillati</taxon>
        <taxon>Actinomycetota</taxon>
        <taxon>Actinomycetes</taxon>
        <taxon>Micrococcales</taxon>
        <taxon>Promicromonosporaceae</taxon>
        <taxon>Isoptericola</taxon>
    </lineage>
</organism>
<dbReference type="InterPro" id="IPR016032">
    <property type="entry name" value="Sig_transdc_resp-reg_C-effctor"/>
</dbReference>
<protein>
    <submittedName>
        <fullName evidence="8">Response regulator transcription factor</fullName>
    </submittedName>
</protein>
<evidence type="ECO:0000259" key="7">
    <source>
        <dbReference type="PROSITE" id="PS50110"/>
    </source>
</evidence>
<dbReference type="InterPro" id="IPR039420">
    <property type="entry name" value="WalR-like"/>
</dbReference>
<dbReference type="InterPro" id="IPR000792">
    <property type="entry name" value="Tscrpt_reg_LuxR_C"/>
</dbReference>
<dbReference type="PRINTS" id="PR00038">
    <property type="entry name" value="HTHLUXR"/>
</dbReference>
<dbReference type="SMART" id="SM00448">
    <property type="entry name" value="REC"/>
    <property type="match status" value="1"/>
</dbReference>
<dbReference type="InterPro" id="IPR058245">
    <property type="entry name" value="NreC/VraR/RcsB-like_REC"/>
</dbReference>
<feature type="domain" description="HTH luxR-type" evidence="6">
    <location>
        <begin position="164"/>
        <end position="229"/>
    </location>
</feature>
<dbReference type="EMBL" id="BAAAPM010000002">
    <property type="protein sequence ID" value="GAA1710625.1"/>
    <property type="molecule type" value="Genomic_DNA"/>
</dbReference>
<evidence type="ECO:0000313" key="9">
    <source>
        <dbReference type="Proteomes" id="UP001501138"/>
    </source>
</evidence>
<dbReference type="RefSeq" id="WP_344245074.1">
    <property type="nucleotide sequence ID" value="NZ_BAAAPM010000002.1"/>
</dbReference>
<dbReference type="PANTHER" id="PTHR43214:SF24">
    <property type="entry name" value="TRANSCRIPTIONAL REGULATORY PROTEIN NARL-RELATED"/>
    <property type="match status" value="1"/>
</dbReference>
<dbReference type="PROSITE" id="PS50043">
    <property type="entry name" value="HTH_LUXR_2"/>
    <property type="match status" value="1"/>
</dbReference>
<keyword evidence="9" id="KW-1185">Reference proteome</keyword>
<dbReference type="PROSITE" id="PS50110">
    <property type="entry name" value="RESPONSE_REGULATORY"/>
    <property type="match status" value="1"/>
</dbReference>
<dbReference type="InterPro" id="IPR011006">
    <property type="entry name" value="CheY-like_superfamily"/>
</dbReference>
<dbReference type="SUPFAM" id="SSF52172">
    <property type="entry name" value="CheY-like"/>
    <property type="match status" value="1"/>
</dbReference>
<feature type="modified residue" description="4-aspartylphosphate" evidence="5">
    <location>
        <position position="69"/>
    </location>
</feature>
<evidence type="ECO:0000256" key="1">
    <source>
        <dbReference type="ARBA" id="ARBA00022553"/>
    </source>
</evidence>
<accession>A0ABN2ISN6</accession>
<reference evidence="8 9" key="1">
    <citation type="journal article" date="2019" name="Int. J. Syst. Evol. Microbiol.">
        <title>The Global Catalogue of Microorganisms (GCM) 10K type strain sequencing project: providing services to taxonomists for standard genome sequencing and annotation.</title>
        <authorList>
            <consortium name="The Broad Institute Genomics Platform"/>
            <consortium name="The Broad Institute Genome Sequencing Center for Infectious Disease"/>
            <person name="Wu L."/>
            <person name="Ma J."/>
        </authorList>
    </citation>
    <scope>NUCLEOTIDE SEQUENCE [LARGE SCALE GENOMIC DNA]</scope>
    <source>
        <strain evidence="8 9">JCM 15589</strain>
    </source>
</reference>
<evidence type="ECO:0000259" key="6">
    <source>
        <dbReference type="PROSITE" id="PS50043"/>
    </source>
</evidence>
<keyword evidence="4" id="KW-0804">Transcription</keyword>
<feature type="domain" description="Response regulatory" evidence="7">
    <location>
        <begin position="18"/>
        <end position="134"/>
    </location>
</feature>
<proteinExistence type="predicted"/>
<dbReference type="PANTHER" id="PTHR43214">
    <property type="entry name" value="TWO-COMPONENT RESPONSE REGULATOR"/>
    <property type="match status" value="1"/>
</dbReference>
<evidence type="ECO:0000256" key="3">
    <source>
        <dbReference type="ARBA" id="ARBA00023125"/>
    </source>
</evidence>
<evidence type="ECO:0000256" key="5">
    <source>
        <dbReference type="PROSITE-ProRule" id="PRU00169"/>
    </source>
</evidence>
<dbReference type="InterPro" id="IPR001789">
    <property type="entry name" value="Sig_transdc_resp-reg_receiver"/>
</dbReference>
<keyword evidence="3" id="KW-0238">DNA-binding</keyword>
<keyword evidence="2" id="KW-0805">Transcription regulation</keyword>
<gene>
    <name evidence="8" type="ORF">GCM10009809_03750</name>
</gene>
<dbReference type="PROSITE" id="PS00622">
    <property type="entry name" value="HTH_LUXR_1"/>
    <property type="match status" value="1"/>
</dbReference>
<dbReference type="Pfam" id="PF00196">
    <property type="entry name" value="GerE"/>
    <property type="match status" value="1"/>
</dbReference>
<evidence type="ECO:0000313" key="8">
    <source>
        <dbReference type="EMBL" id="GAA1710625.1"/>
    </source>
</evidence>
<dbReference type="SUPFAM" id="SSF46894">
    <property type="entry name" value="C-terminal effector domain of the bipartite response regulators"/>
    <property type="match status" value="1"/>
</dbReference>
<dbReference type="Gene3D" id="3.40.50.2300">
    <property type="match status" value="1"/>
</dbReference>
<dbReference type="Proteomes" id="UP001501138">
    <property type="component" value="Unassembled WGS sequence"/>
</dbReference>
<comment type="caution">
    <text evidence="8">The sequence shown here is derived from an EMBL/GenBank/DDBJ whole genome shotgun (WGS) entry which is preliminary data.</text>
</comment>
<dbReference type="CDD" id="cd06170">
    <property type="entry name" value="LuxR_C_like"/>
    <property type="match status" value="1"/>
</dbReference>